<proteinExistence type="predicted"/>
<dbReference type="Proteomes" id="UP000253383">
    <property type="component" value="Unassembled WGS sequence"/>
</dbReference>
<protein>
    <recommendedName>
        <fullName evidence="3">DUF4595 domain-containing protein</fullName>
    </recommendedName>
</protein>
<dbReference type="OrthoDB" id="936957at2"/>
<reference evidence="1 2" key="1">
    <citation type="submission" date="2018-07" db="EMBL/GenBank/DDBJ databases">
        <title>Genome analysis of Larkinella rosea.</title>
        <authorList>
            <person name="Zhou Z."/>
            <person name="Wang G."/>
        </authorList>
    </citation>
    <scope>NUCLEOTIDE SEQUENCE [LARGE SCALE GENOMIC DNA]</scope>
    <source>
        <strain evidence="2">zzj9</strain>
    </source>
</reference>
<organism evidence="1 2">
    <name type="scientific">Larkinella punicea</name>
    <dbReference type="NCBI Taxonomy" id="2315727"/>
    <lineage>
        <taxon>Bacteria</taxon>
        <taxon>Pseudomonadati</taxon>
        <taxon>Bacteroidota</taxon>
        <taxon>Cytophagia</taxon>
        <taxon>Cytophagales</taxon>
        <taxon>Spirosomataceae</taxon>
        <taxon>Larkinella</taxon>
    </lineage>
</organism>
<evidence type="ECO:0000313" key="1">
    <source>
        <dbReference type="EMBL" id="RCR66721.1"/>
    </source>
</evidence>
<name>A0A368JKT0_9BACT</name>
<dbReference type="EMBL" id="QOWE01000025">
    <property type="protein sequence ID" value="RCR66721.1"/>
    <property type="molecule type" value="Genomic_DNA"/>
</dbReference>
<dbReference type="RefSeq" id="WP_114408969.1">
    <property type="nucleotide sequence ID" value="NZ_QOWE01000025.1"/>
</dbReference>
<keyword evidence="2" id="KW-1185">Reference proteome</keyword>
<accession>A0A368JKT0</accession>
<dbReference type="AlphaFoldDB" id="A0A368JKT0"/>
<evidence type="ECO:0000313" key="2">
    <source>
        <dbReference type="Proteomes" id="UP000253383"/>
    </source>
</evidence>
<sequence>MKTVLSTLLLGFTLLSLTHCKKSEVDAPAETRCKLTAIDRGNGNKHQYAYNAAGYVSQLTVNFKGPTGGSTEHVYVYTFAYNSANQITGATITVDGKTPDQLTDWGIGSGLKCRWTDGKLTEIQDLVGTQTILTTTIRYDAEGRILRFKGVPASQDEPTFEKVFSYDANGNSTYQYLEDGTKYYAEAHVYDPSTQSPEALLAKRGLPFDVFNLYPWKKTILKGFESDEFDESGKVTAHKTFQITNVVKNNHNYAVSQTVEEGNTKRVNTFGLSDCD</sequence>
<gene>
    <name evidence="1" type="ORF">DUE52_25845</name>
</gene>
<comment type="caution">
    <text evidence="1">The sequence shown here is derived from an EMBL/GenBank/DDBJ whole genome shotgun (WGS) entry which is preliminary data.</text>
</comment>
<evidence type="ECO:0008006" key="3">
    <source>
        <dbReference type="Google" id="ProtNLM"/>
    </source>
</evidence>
<dbReference type="Gene3D" id="2.180.10.10">
    <property type="entry name" value="RHS repeat-associated core"/>
    <property type="match status" value="1"/>
</dbReference>